<evidence type="ECO:0000256" key="3">
    <source>
        <dbReference type="ARBA" id="ARBA00023082"/>
    </source>
</evidence>
<dbReference type="OrthoDB" id="9803470at2"/>
<organism evidence="8 9">
    <name type="scientific">Woeseia oceani</name>
    <dbReference type="NCBI Taxonomy" id="1548547"/>
    <lineage>
        <taxon>Bacteria</taxon>
        <taxon>Pseudomonadati</taxon>
        <taxon>Pseudomonadota</taxon>
        <taxon>Gammaproteobacteria</taxon>
        <taxon>Woeseiales</taxon>
        <taxon>Woeseiaceae</taxon>
        <taxon>Woeseia</taxon>
    </lineage>
</organism>
<feature type="domain" description="RNA polymerase sigma factor 70 region 4 type 2" evidence="7">
    <location>
        <begin position="159"/>
        <end position="210"/>
    </location>
</feature>
<feature type="domain" description="RNA polymerase sigma-70 region 2" evidence="6">
    <location>
        <begin position="52"/>
        <end position="118"/>
    </location>
</feature>
<dbReference type="CDD" id="cd06171">
    <property type="entry name" value="Sigma70_r4"/>
    <property type="match status" value="1"/>
</dbReference>
<dbReference type="Pfam" id="PF08281">
    <property type="entry name" value="Sigma70_r4_2"/>
    <property type="match status" value="1"/>
</dbReference>
<keyword evidence="9" id="KW-1185">Reference proteome</keyword>
<dbReference type="SUPFAM" id="SSF88946">
    <property type="entry name" value="Sigma2 domain of RNA polymerase sigma factors"/>
    <property type="match status" value="1"/>
</dbReference>
<dbReference type="Pfam" id="PF04542">
    <property type="entry name" value="Sigma70_r2"/>
    <property type="match status" value="1"/>
</dbReference>
<sequence length="225" mass="25640">MQRRPSSARNQKSHGIRLTRMSAIISRIAHRQDLKLARQLDAGDEQAFTRFFNENYDRVYRFALSRLGDDHVVAEDIVQQCFANAIDGMSGYRGEAQLFTWLCTICRNQITDWQRKHSGYKERVVLYEDAPEIQAVVDSFRAPPCDDPLVQAQQEDALRLIQVALDRLPVAYGDVLEWRYIEGYSAQEIADRLEISTDAANSLTARAKRAFSDIYRPLAAAVTAP</sequence>
<dbReference type="InterPro" id="IPR007627">
    <property type="entry name" value="RNA_pol_sigma70_r2"/>
</dbReference>
<dbReference type="NCBIfam" id="TIGR02937">
    <property type="entry name" value="sigma70-ECF"/>
    <property type="match status" value="1"/>
</dbReference>
<dbReference type="InterPro" id="IPR013249">
    <property type="entry name" value="RNA_pol_sigma70_r4_t2"/>
</dbReference>
<dbReference type="InterPro" id="IPR036388">
    <property type="entry name" value="WH-like_DNA-bd_sf"/>
</dbReference>
<reference evidence="8 9" key="1">
    <citation type="submission" date="2016-06" db="EMBL/GenBank/DDBJ databases">
        <title>Complete genome sequence of a deep-branching marine Gamma Proteobacterium Woeseia oceani type strain XK5.</title>
        <authorList>
            <person name="Mu D."/>
            <person name="Du Z."/>
        </authorList>
    </citation>
    <scope>NUCLEOTIDE SEQUENCE [LARGE SCALE GENOMIC DNA]</scope>
    <source>
        <strain evidence="8 9">XK5</strain>
    </source>
</reference>
<evidence type="ECO:0000259" key="7">
    <source>
        <dbReference type="Pfam" id="PF08281"/>
    </source>
</evidence>
<dbReference type="Proteomes" id="UP000092695">
    <property type="component" value="Chromosome"/>
</dbReference>
<dbReference type="Gene3D" id="1.10.1740.10">
    <property type="match status" value="1"/>
</dbReference>
<dbReference type="EMBL" id="CP016268">
    <property type="protein sequence ID" value="ANO52426.1"/>
    <property type="molecule type" value="Genomic_DNA"/>
</dbReference>
<dbReference type="InterPro" id="IPR013324">
    <property type="entry name" value="RNA_pol_sigma_r3/r4-like"/>
</dbReference>
<keyword evidence="4" id="KW-0238">DNA-binding</keyword>
<evidence type="ECO:0000256" key="4">
    <source>
        <dbReference type="ARBA" id="ARBA00023125"/>
    </source>
</evidence>
<dbReference type="GO" id="GO:0006352">
    <property type="term" value="P:DNA-templated transcription initiation"/>
    <property type="evidence" value="ECO:0007669"/>
    <property type="project" value="InterPro"/>
</dbReference>
<evidence type="ECO:0000313" key="9">
    <source>
        <dbReference type="Proteomes" id="UP000092695"/>
    </source>
</evidence>
<protein>
    <submittedName>
        <fullName evidence="8">Uncharacterized protein</fullName>
    </submittedName>
</protein>
<comment type="similarity">
    <text evidence="1">Belongs to the sigma-70 factor family. ECF subfamily.</text>
</comment>
<proteinExistence type="inferred from homology"/>
<name>A0A193LIX5_9GAMM</name>
<evidence type="ECO:0000256" key="2">
    <source>
        <dbReference type="ARBA" id="ARBA00023015"/>
    </source>
</evidence>
<dbReference type="InterPro" id="IPR013325">
    <property type="entry name" value="RNA_pol_sigma_r2"/>
</dbReference>
<evidence type="ECO:0000256" key="1">
    <source>
        <dbReference type="ARBA" id="ARBA00010641"/>
    </source>
</evidence>
<dbReference type="AlphaFoldDB" id="A0A193LIX5"/>
<evidence type="ECO:0000256" key="5">
    <source>
        <dbReference type="ARBA" id="ARBA00023163"/>
    </source>
</evidence>
<keyword evidence="2" id="KW-0805">Transcription regulation</keyword>
<evidence type="ECO:0000259" key="6">
    <source>
        <dbReference type="Pfam" id="PF04542"/>
    </source>
</evidence>
<gene>
    <name evidence="8" type="ORF">BA177_15645</name>
</gene>
<dbReference type="InterPro" id="IPR014284">
    <property type="entry name" value="RNA_pol_sigma-70_dom"/>
</dbReference>
<dbReference type="InterPro" id="IPR039425">
    <property type="entry name" value="RNA_pol_sigma-70-like"/>
</dbReference>
<dbReference type="GO" id="GO:0016987">
    <property type="term" value="F:sigma factor activity"/>
    <property type="evidence" value="ECO:0007669"/>
    <property type="project" value="UniProtKB-KW"/>
</dbReference>
<dbReference type="SUPFAM" id="SSF88659">
    <property type="entry name" value="Sigma3 and sigma4 domains of RNA polymerase sigma factors"/>
    <property type="match status" value="1"/>
</dbReference>
<dbReference type="GO" id="GO:0003677">
    <property type="term" value="F:DNA binding"/>
    <property type="evidence" value="ECO:0007669"/>
    <property type="project" value="UniProtKB-KW"/>
</dbReference>
<keyword evidence="3" id="KW-0731">Sigma factor</keyword>
<evidence type="ECO:0000313" key="8">
    <source>
        <dbReference type="EMBL" id="ANO52426.1"/>
    </source>
</evidence>
<dbReference type="KEGG" id="woc:BA177_15645"/>
<dbReference type="Gene3D" id="1.10.10.10">
    <property type="entry name" value="Winged helix-like DNA-binding domain superfamily/Winged helix DNA-binding domain"/>
    <property type="match status" value="1"/>
</dbReference>
<dbReference type="STRING" id="1548547.BA177_15645"/>
<keyword evidence="5" id="KW-0804">Transcription</keyword>
<accession>A0A193LIX5</accession>
<dbReference type="PANTHER" id="PTHR43133:SF8">
    <property type="entry name" value="RNA POLYMERASE SIGMA FACTOR HI_1459-RELATED"/>
    <property type="match status" value="1"/>
</dbReference>
<dbReference type="PANTHER" id="PTHR43133">
    <property type="entry name" value="RNA POLYMERASE ECF-TYPE SIGMA FACTO"/>
    <property type="match status" value="1"/>
</dbReference>